<dbReference type="AlphaFoldDB" id="A0A6L2MQD9"/>
<sequence>MGYYFYYPLDIKNFVARNAEFFENSLTLQEASGSHGLLKTDMDGNVHTFKARLVAKGYTQTYDVDYGEIFPPVTDIRAIRILLAIAAFYDYEIWHMDVKPAFLNGHLSKDVYMVQHEGFMYSNHPKKVCKPQHSIYGLKQASTSWNKIFDVEIKKIGYTQNPDKPCVYLKASGSNVAFLVLYVDDILIIGNNITMLQEVKSWLSEYIASPEALTKAVRMRKFIDGLGDFMPSNKRPMVMLCDNEPAITMANDLGIMKGARHFQRKYHYIHEVI</sequence>
<protein>
    <submittedName>
        <fullName evidence="2">Retrotransposon protein, putative, Ty1-copia subclass</fullName>
    </submittedName>
</protein>
<dbReference type="Pfam" id="PF07727">
    <property type="entry name" value="RVT_2"/>
    <property type="match status" value="1"/>
</dbReference>
<dbReference type="EMBL" id="BKCJ010007109">
    <property type="protein sequence ID" value="GEU75577.1"/>
    <property type="molecule type" value="Genomic_DNA"/>
</dbReference>
<reference evidence="2" key="1">
    <citation type="journal article" date="2019" name="Sci. Rep.">
        <title>Draft genome of Tanacetum cinerariifolium, the natural source of mosquito coil.</title>
        <authorList>
            <person name="Yamashiro T."/>
            <person name="Shiraishi A."/>
            <person name="Satake H."/>
            <person name="Nakayama K."/>
        </authorList>
    </citation>
    <scope>NUCLEOTIDE SEQUENCE</scope>
</reference>
<proteinExistence type="predicted"/>
<accession>A0A6L2MQD9</accession>
<dbReference type="InterPro" id="IPR013103">
    <property type="entry name" value="RVT_2"/>
</dbReference>
<name>A0A6L2MQD9_TANCI</name>
<dbReference type="InterPro" id="IPR043502">
    <property type="entry name" value="DNA/RNA_pol_sf"/>
</dbReference>
<evidence type="ECO:0000313" key="2">
    <source>
        <dbReference type="EMBL" id="GEU75577.1"/>
    </source>
</evidence>
<gene>
    <name evidence="2" type="ORF">Tci_047555</name>
</gene>
<feature type="domain" description="Reverse transcriptase Ty1/copia-type" evidence="1">
    <location>
        <begin position="45"/>
        <end position="204"/>
    </location>
</feature>
<evidence type="ECO:0000259" key="1">
    <source>
        <dbReference type="Pfam" id="PF07727"/>
    </source>
</evidence>
<dbReference type="SUPFAM" id="SSF56672">
    <property type="entry name" value="DNA/RNA polymerases"/>
    <property type="match status" value="1"/>
</dbReference>
<organism evidence="2">
    <name type="scientific">Tanacetum cinerariifolium</name>
    <name type="common">Dalmatian daisy</name>
    <name type="synonym">Chrysanthemum cinerariifolium</name>
    <dbReference type="NCBI Taxonomy" id="118510"/>
    <lineage>
        <taxon>Eukaryota</taxon>
        <taxon>Viridiplantae</taxon>
        <taxon>Streptophyta</taxon>
        <taxon>Embryophyta</taxon>
        <taxon>Tracheophyta</taxon>
        <taxon>Spermatophyta</taxon>
        <taxon>Magnoliopsida</taxon>
        <taxon>eudicotyledons</taxon>
        <taxon>Gunneridae</taxon>
        <taxon>Pentapetalae</taxon>
        <taxon>asterids</taxon>
        <taxon>campanulids</taxon>
        <taxon>Asterales</taxon>
        <taxon>Asteraceae</taxon>
        <taxon>Asteroideae</taxon>
        <taxon>Anthemideae</taxon>
        <taxon>Anthemidinae</taxon>
        <taxon>Tanacetum</taxon>
    </lineage>
</organism>
<comment type="caution">
    <text evidence="2">The sequence shown here is derived from an EMBL/GenBank/DDBJ whole genome shotgun (WGS) entry which is preliminary data.</text>
</comment>